<dbReference type="InterPro" id="IPR001251">
    <property type="entry name" value="CRAL-TRIO_dom"/>
</dbReference>
<evidence type="ECO:0000256" key="2">
    <source>
        <dbReference type="ARBA" id="ARBA00004406"/>
    </source>
</evidence>
<keyword evidence="7" id="KW-0349">Heme</keyword>
<dbReference type="Proteomes" id="UP000031516">
    <property type="component" value="Unassembled WGS sequence"/>
</dbReference>
<proteinExistence type="inferred from homology"/>
<dbReference type="PANTHER" id="PTHR47669:SF1">
    <property type="entry name" value="PHOSPHATIDYLINOSITOL TRANSFER PROTEIN SFH5"/>
    <property type="match status" value="1"/>
</dbReference>
<evidence type="ECO:0000256" key="5">
    <source>
        <dbReference type="ARBA" id="ARBA00022448"/>
    </source>
</evidence>
<comment type="catalytic activity">
    <reaction evidence="14">
        <text>a 1,2-diacyl-sn-glycero-3-phospho-(1D-myo-inositol)(in) = a 1,2-diacyl-sn-glycero-3-phospho-(1D-myo-inositol)(out)</text>
        <dbReference type="Rhea" id="RHEA:38691"/>
        <dbReference type="ChEBI" id="CHEBI:57880"/>
    </reaction>
    <physiologicalReaction direction="left-to-right" evidence="14">
        <dbReference type="Rhea" id="RHEA:38692"/>
    </physiologicalReaction>
</comment>
<dbReference type="GO" id="GO:0005886">
    <property type="term" value="C:plasma membrane"/>
    <property type="evidence" value="ECO:0007669"/>
    <property type="project" value="TreeGrafter"/>
</dbReference>
<dbReference type="Gene3D" id="3.40.525.10">
    <property type="entry name" value="CRAL-TRIO lipid binding domain"/>
    <property type="match status" value="1"/>
</dbReference>
<evidence type="ECO:0000256" key="1">
    <source>
        <dbReference type="ARBA" id="ARBA00001970"/>
    </source>
</evidence>
<evidence type="ECO:0000256" key="3">
    <source>
        <dbReference type="ARBA" id="ARBA00006667"/>
    </source>
</evidence>
<protein>
    <recommendedName>
        <fullName evidence="4 16">Phosphatidylinositol transfer protein SFH5</fullName>
        <shortName evidence="16">PITP SFH5</shortName>
    </recommendedName>
</protein>
<evidence type="ECO:0000256" key="12">
    <source>
        <dbReference type="ARBA" id="ARBA00023055"/>
    </source>
</evidence>
<evidence type="ECO:0000256" key="14">
    <source>
        <dbReference type="ARBA" id="ARBA00024146"/>
    </source>
</evidence>
<keyword evidence="11" id="KW-0408">Iron</keyword>
<dbReference type="InterPro" id="IPR036865">
    <property type="entry name" value="CRAL-TRIO_dom_sf"/>
</dbReference>
<dbReference type="Pfam" id="PF00650">
    <property type="entry name" value="CRAL_TRIO"/>
    <property type="match status" value="1"/>
</dbReference>
<evidence type="ECO:0000259" key="17">
    <source>
        <dbReference type="PROSITE" id="PS50191"/>
    </source>
</evidence>
<dbReference type="GO" id="GO:0043001">
    <property type="term" value="P:Golgi to plasma membrane protein transport"/>
    <property type="evidence" value="ECO:0007669"/>
    <property type="project" value="TreeGrafter"/>
</dbReference>
<organism evidence="18 19">
    <name type="scientific">Kluyveromyces dobzhanskii CBS 2104</name>
    <dbReference type="NCBI Taxonomy" id="1427455"/>
    <lineage>
        <taxon>Eukaryota</taxon>
        <taxon>Fungi</taxon>
        <taxon>Dikarya</taxon>
        <taxon>Ascomycota</taxon>
        <taxon>Saccharomycotina</taxon>
        <taxon>Saccharomycetes</taxon>
        <taxon>Saccharomycetales</taxon>
        <taxon>Saccharomycetaceae</taxon>
        <taxon>Kluyveromyces</taxon>
    </lineage>
</organism>
<dbReference type="SUPFAM" id="SSF46938">
    <property type="entry name" value="CRAL/TRIO N-terminal domain"/>
    <property type="match status" value="1"/>
</dbReference>
<keyword evidence="6 16" id="KW-0963">Cytoplasm</keyword>
<keyword evidence="10 16" id="KW-0492">Microsome</keyword>
<dbReference type="InterPro" id="IPR036273">
    <property type="entry name" value="CRAL/TRIO_N_dom_sf"/>
</dbReference>
<name>A0A0A8LD57_9SACH</name>
<keyword evidence="13 16" id="KW-0472">Membrane</keyword>
<evidence type="ECO:0000256" key="8">
    <source>
        <dbReference type="ARBA" id="ARBA00022723"/>
    </source>
</evidence>
<keyword evidence="5 16" id="KW-0813">Transport</keyword>
<dbReference type="GO" id="GO:0032541">
    <property type="term" value="C:cortical endoplasmic reticulum"/>
    <property type="evidence" value="ECO:0007669"/>
    <property type="project" value="TreeGrafter"/>
</dbReference>
<dbReference type="GO" id="GO:0008526">
    <property type="term" value="F:phosphatidylinositol transfer activity"/>
    <property type="evidence" value="ECO:0007669"/>
    <property type="project" value="UniProtKB-UniRule"/>
</dbReference>
<keyword evidence="12 16" id="KW-0445">Lipid transport</keyword>
<dbReference type="SUPFAM" id="SSF52087">
    <property type="entry name" value="CRAL/TRIO domain"/>
    <property type="match status" value="1"/>
</dbReference>
<comment type="subcellular location">
    <subcellularLocation>
        <location evidence="16">Cytoplasm</location>
    </subcellularLocation>
    <subcellularLocation>
        <location evidence="2 16">Endoplasmic reticulum membrane</location>
        <topology evidence="2 16">Peripheral membrane protein</topology>
    </subcellularLocation>
    <subcellularLocation>
        <location evidence="16">Microsome membrane</location>
        <topology evidence="16">Peripheral membrane protein</topology>
    </subcellularLocation>
</comment>
<comment type="cofactor">
    <cofactor evidence="1">
        <name>heme b</name>
        <dbReference type="ChEBI" id="CHEBI:60344"/>
    </cofactor>
</comment>
<dbReference type="Pfam" id="PF03765">
    <property type="entry name" value="CRAL_TRIO_N"/>
    <property type="match status" value="1"/>
</dbReference>
<reference evidence="18 19" key="1">
    <citation type="submission" date="2014-03" db="EMBL/GenBank/DDBJ databases">
        <title>The genome of Kluyveromyces dobzhanskii.</title>
        <authorList>
            <person name="Nystedt B."/>
            <person name="Astrom S."/>
        </authorList>
    </citation>
    <scope>NUCLEOTIDE SEQUENCE [LARGE SCALE GENOMIC DNA]</scope>
    <source>
        <strain evidence="18 19">CBS 2104</strain>
    </source>
</reference>
<comment type="similarity">
    <text evidence="3 16">Belongs to the SFH5 family.</text>
</comment>
<dbReference type="EMBL" id="CCBQ010000047">
    <property type="protein sequence ID" value="CDO96165.1"/>
    <property type="molecule type" value="Genomic_DNA"/>
</dbReference>
<dbReference type="AlphaFoldDB" id="A0A0A8LD57"/>
<evidence type="ECO:0000256" key="10">
    <source>
        <dbReference type="ARBA" id="ARBA00022848"/>
    </source>
</evidence>
<dbReference type="GO" id="GO:0046872">
    <property type="term" value="F:metal ion binding"/>
    <property type="evidence" value="ECO:0007669"/>
    <property type="project" value="UniProtKB-KW"/>
</dbReference>
<feature type="domain" description="CRAL-TRIO" evidence="17">
    <location>
        <begin position="93"/>
        <end position="258"/>
    </location>
</feature>
<accession>A0A0A8LD57</accession>
<evidence type="ECO:0000256" key="13">
    <source>
        <dbReference type="ARBA" id="ARBA00023136"/>
    </source>
</evidence>
<sequence>MPLKFETDDSKKCYETLRADLANIVQETEYDELYGHKLTPDAQFYNEGVVDNLIYKFCKANQFELEGSKSQLVKTLKWRKEFRPLHAAFSETHDSMLNDVCAITVDEKNDANQKVISWNLYGLLVKHKEVFEDTDKFLRFRIGLMERGLQLLDFESEDNHLMTQVHDYDNVSMWKLDPGIKKCSKAIIEVFQDFYPETLFSKFFVNVPYIMSWLYEIVKRFVSEDTRKKFIVLSDGKQMKEYLKFPPKEYGGQATLESSKLKKVTPNAYVAHLLTLEDEKTTVSTTADPLRNEAILTVD</sequence>
<evidence type="ECO:0000313" key="19">
    <source>
        <dbReference type="Proteomes" id="UP000031516"/>
    </source>
</evidence>
<dbReference type="SMART" id="SM00516">
    <property type="entry name" value="SEC14"/>
    <property type="match status" value="1"/>
</dbReference>
<keyword evidence="8" id="KW-0479">Metal-binding</keyword>
<dbReference type="PROSITE" id="PS50191">
    <property type="entry name" value="CRAL_TRIO"/>
    <property type="match status" value="1"/>
</dbReference>
<dbReference type="CDD" id="cd00170">
    <property type="entry name" value="SEC14"/>
    <property type="match status" value="1"/>
</dbReference>
<evidence type="ECO:0000256" key="15">
    <source>
        <dbReference type="ARBA" id="ARBA00024180"/>
    </source>
</evidence>
<keyword evidence="19" id="KW-1185">Reference proteome</keyword>
<evidence type="ECO:0000256" key="11">
    <source>
        <dbReference type="ARBA" id="ARBA00023004"/>
    </source>
</evidence>
<dbReference type="OrthoDB" id="75724at2759"/>
<dbReference type="InterPro" id="IPR011074">
    <property type="entry name" value="CRAL/TRIO_N_dom"/>
</dbReference>
<dbReference type="InterPro" id="IPR042938">
    <property type="entry name" value="Sfh5"/>
</dbReference>
<comment type="caution">
    <text evidence="18">The sequence shown here is derived from an EMBL/GenBank/DDBJ whole genome shotgun (WGS) entry which is preliminary data.</text>
</comment>
<evidence type="ECO:0000256" key="9">
    <source>
        <dbReference type="ARBA" id="ARBA00022824"/>
    </source>
</evidence>
<evidence type="ECO:0000313" key="18">
    <source>
        <dbReference type="EMBL" id="CDO96165.1"/>
    </source>
</evidence>
<gene>
    <name evidence="18" type="ORF">KLDO_g4381</name>
</gene>
<evidence type="ECO:0000256" key="7">
    <source>
        <dbReference type="ARBA" id="ARBA00022617"/>
    </source>
</evidence>
<dbReference type="GO" id="GO:0017157">
    <property type="term" value="P:regulation of exocytosis"/>
    <property type="evidence" value="ECO:0007669"/>
    <property type="project" value="TreeGrafter"/>
</dbReference>
<dbReference type="GO" id="GO:0005789">
    <property type="term" value="C:endoplasmic reticulum membrane"/>
    <property type="evidence" value="ECO:0007669"/>
    <property type="project" value="UniProtKB-SubCell"/>
</dbReference>
<evidence type="ECO:0000256" key="6">
    <source>
        <dbReference type="ARBA" id="ARBA00022490"/>
    </source>
</evidence>
<dbReference type="PANTHER" id="PTHR47669">
    <property type="entry name" value="PHOSPHATIDYLINOSITOL TRANSFER PROTEIN SFH5"/>
    <property type="match status" value="1"/>
</dbReference>
<evidence type="ECO:0000256" key="4">
    <source>
        <dbReference type="ARBA" id="ARBA00018320"/>
    </source>
</evidence>
<evidence type="ECO:0000256" key="16">
    <source>
        <dbReference type="RuleBase" id="RU367059"/>
    </source>
</evidence>
<dbReference type="GO" id="GO:0005829">
    <property type="term" value="C:cytosol"/>
    <property type="evidence" value="ECO:0007669"/>
    <property type="project" value="TreeGrafter"/>
</dbReference>
<keyword evidence="9 16" id="KW-0256">Endoplasmic reticulum</keyword>
<comment type="function">
    <text evidence="15">Non-classical phosphatidylinositol (PtdIns) transfer protein (PITP), which exhibits PtdIns-binding/transfer activity in the absence of detectable PtdCho-binding/transfer activity. Regulates PtdIns(4,5)P2 homeostasis at the plasma membrane. Heme-binding protein that may play a role in organic oxidant-induced stress responses.</text>
</comment>